<dbReference type="PROSITE" id="PS51387">
    <property type="entry name" value="FAD_PCMH"/>
    <property type="match status" value="1"/>
</dbReference>
<dbReference type="InterPro" id="IPR004113">
    <property type="entry name" value="FAD-bd_oxidored_4_C"/>
</dbReference>
<dbReference type="Gene3D" id="3.30.70.2190">
    <property type="match status" value="1"/>
</dbReference>
<dbReference type="Gene3D" id="3.30.70.2740">
    <property type="match status" value="1"/>
</dbReference>
<keyword evidence="7" id="KW-1185">Reference proteome</keyword>
<dbReference type="InterPro" id="IPR016166">
    <property type="entry name" value="FAD-bd_PCMH"/>
</dbReference>
<dbReference type="InterPro" id="IPR016169">
    <property type="entry name" value="FAD-bd_PCMH_sub2"/>
</dbReference>
<dbReference type="InterPro" id="IPR036318">
    <property type="entry name" value="FAD-bd_PCMH-like_sf"/>
</dbReference>
<keyword evidence="3" id="KW-0285">Flavoprotein</keyword>
<comment type="cofactor">
    <cofactor evidence="1">
        <name>FAD</name>
        <dbReference type="ChEBI" id="CHEBI:57692"/>
    </cofactor>
</comment>
<dbReference type="InterPro" id="IPR016171">
    <property type="entry name" value="Vanillyl_alc_oxidase_C-sub2"/>
</dbReference>
<organism evidence="6 7">
    <name type="scientific">Mesorhizobium prunaredense</name>
    <dbReference type="NCBI Taxonomy" id="1631249"/>
    <lineage>
        <taxon>Bacteria</taxon>
        <taxon>Pseudomonadati</taxon>
        <taxon>Pseudomonadota</taxon>
        <taxon>Alphaproteobacteria</taxon>
        <taxon>Hyphomicrobiales</taxon>
        <taxon>Phyllobacteriaceae</taxon>
        <taxon>Mesorhizobium</taxon>
    </lineage>
</organism>
<evidence type="ECO:0000256" key="3">
    <source>
        <dbReference type="ARBA" id="ARBA00022630"/>
    </source>
</evidence>
<name>A0A1R3VGA3_9HYPH</name>
<evidence type="ECO:0000313" key="7">
    <source>
        <dbReference type="Proteomes" id="UP000188388"/>
    </source>
</evidence>
<dbReference type="GO" id="GO:0022904">
    <property type="term" value="P:respiratory electron transport chain"/>
    <property type="evidence" value="ECO:0007669"/>
    <property type="project" value="TreeGrafter"/>
</dbReference>
<dbReference type="InterPro" id="IPR006094">
    <property type="entry name" value="Oxid_FAD_bind_N"/>
</dbReference>
<dbReference type="SUPFAM" id="SSF55103">
    <property type="entry name" value="FAD-linked oxidases, C-terminal domain"/>
    <property type="match status" value="1"/>
</dbReference>
<dbReference type="SUPFAM" id="SSF56176">
    <property type="entry name" value="FAD-binding/transporter-associated domain-like"/>
    <property type="match status" value="1"/>
</dbReference>
<dbReference type="Pfam" id="PF01565">
    <property type="entry name" value="FAD_binding_4"/>
    <property type="match status" value="1"/>
</dbReference>
<dbReference type="InterPro" id="IPR051264">
    <property type="entry name" value="FAD-oxidored/transferase_4"/>
</dbReference>
<dbReference type="GO" id="GO:0071949">
    <property type="term" value="F:FAD binding"/>
    <property type="evidence" value="ECO:0007669"/>
    <property type="project" value="InterPro"/>
</dbReference>
<evidence type="ECO:0000313" key="6">
    <source>
        <dbReference type="EMBL" id="SIT58293.1"/>
    </source>
</evidence>
<sequence length="498" mass="53082">MTGFRAPPPLVTRSIEHHSFPSMNDISRHIDPGLIDRFAAIVGDKYALRDQQDIAPYLTERRGLWHGRTALVLRPGSVDEVSRIMQLATETGTPVVPQSGNTGLVGAQVPDTSGRQIVLSLSRLNRIREVDVLSNTATVEAGVILQTLQEAADAADRLFPLSLAAQGSCQIGGNLSSNAGGTGVLAYGNARELCLGVEVVLPTGEVFDDLRKLKKDNTGYDLKNLFIGAEGTLGVITAAVLKLFPKPKGREVAFAGLSSPEAALSLLSLAMDHAGAALTAFELIGQRPYDFTLLHAPGVVRPLSGDWPWYVLMQISSGRSAQDARTLIEEVLSAGLEQEIVGDAVIAASIAQGDAFWNFRELLPEAQKPEGASIKHDISVPVAAIPRFIEKAAGAVQSVSPGAREVCFGHMGDGNLHYNISRPIGGDDEAFLGLYHAMNKAVHDVVRSLHGSISAEHGIGQLKRDELIATAPPMAIELMRRVKTAFDPAGIMNPGKVI</sequence>
<comment type="similarity">
    <text evidence="2">Belongs to the FAD-binding oxidoreductase/transferase type 4 family.</text>
</comment>
<feature type="domain" description="FAD-binding PCMH-type" evidence="5">
    <location>
        <begin position="65"/>
        <end position="246"/>
    </location>
</feature>
<dbReference type="PANTHER" id="PTHR43716">
    <property type="entry name" value="D-2-HYDROXYGLUTARATE DEHYDROGENASE, MITOCHONDRIAL"/>
    <property type="match status" value="1"/>
</dbReference>
<dbReference type="InterPro" id="IPR016167">
    <property type="entry name" value="FAD-bd_PCMH_sub1"/>
</dbReference>
<proteinExistence type="inferred from homology"/>
<evidence type="ECO:0000256" key="1">
    <source>
        <dbReference type="ARBA" id="ARBA00001974"/>
    </source>
</evidence>
<gene>
    <name evidence="6" type="ORF">BQ8794_50395</name>
</gene>
<dbReference type="Proteomes" id="UP000188388">
    <property type="component" value="Unassembled WGS sequence"/>
</dbReference>
<dbReference type="Gene3D" id="3.30.43.10">
    <property type="entry name" value="Uridine Diphospho-n-acetylenolpyruvylglucosamine Reductase, domain 2"/>
    <property type="match status" value="1"/>
</dbReference>
<dbReference type="Gene3D" id="1.10.45.10">
    <property type="entry name" value="Vanillyl-alcohol Oxidase, Chain A, domain 4"/>
    <property type="match status" value="1"/>
</dbReference>
<accession>A0A1R3VGA3</accession>
<dbReference type="PANTHER" id="PTHR43716:SF2">
    <property type="entry name" value="BLL6224 PROTEIN"/>
    <property type="match status" value="1"/>
</dbReference>
<reference evidence="7" key="1">
    <citation type="submission" date="2017-01" db="EMBL/GenBank/DDBJ databases">
        <authorList>
            <person name="Brunel B."/>
        </authorList>
    </citation>
    <scope>NUCLEOTIDE SEQUENCE [LARGE SCALE GENOMIC DNA]</scope>
</reference>
<evidence type="ECO:0000256" key="2">
    <source>
        <dbReference type="ARBA" id="ARBA00008000"/>
    </source>
</evidence>
<dbReference type="EMBL" id="FTPD01000045">
    <property type="protein sequence ID" value="SIT58293.1"/>
    <property type="molecule type" value="Genomic_DNA"/>
</dbReference>
<dbReference type="Pfam" id="PF02913">
    <property type="entry name" value="FAD-oxidase_C"/>
    <property type="match status" value="1"/>
</dbReference>
<dbReference type="Gene3D" id="3.30.465.10">
    <property type="match status" value="1"/>
</dbReference>
<dbReference type="InterPro" id="IPR016164">
    <property type="entry name" value="FAD-linked_Oxase-like_C"/>
</dbReference>
<protein>
    <submittedName>
        <fullName evidence="6">Putative oxidoreductase</fullName>
    </submittedName>
</protein>
<dbReference type="AlphaFoldDB" id="A0A1R3VGA3"/>
<dbReference type="FunFam" id="1.10.45.10:FF:000001">
    <property type="entry name" value="D-lactate dehydrogenase mitochondrial"/>
    <property type="match status" value="1"/>
</dbReference>
<keyword evidence="4" id="KW-0274">FAD</keyword>
<dbReference type="GO" id="GO:0003824">
    <property type="term" value="F:catalytic activity"/>
    <property type="evidence" value="ECO:0007669"/>
    <property type="project" value="InterPro"/>
</dbReference>
<evidence type="ECO:0000259" key="5">
    <source>
        <dbReference type="PROSITE" id="PS51387"/>
    </source>
</evidence>
<evidence type="ECO:0000256" key="4">
    <source>
        <dbReference type="ARBA" id="ARBA00022827"/>
    </source>
</evidence>
<dbReference type="STRING" id="1631249.BQ8794_50395"/>